<name>A0ABN7SSK1_OIKDI</name>
<organism evidence="1 2">
    <name type="scientific">Oikopleura dioica</name>
    <name type="common">Tunicate</name>
    <dbReference type="NCBI Taxonomy" id="34765"/>
    <lineage>
        <taxon>Eukaryota</taxon>
        <taxon>Metazoa</taxon>
        <taxon>Chordata</taxon>
        <taxon>Tunicata</taxon>
        <taxon>Appendicularia</taxon>
        <taxon>Copelata</taxon>
        <taxon>Oikopleuridae</taxon>
        <taxon>Oikopleura</taxon>
    </lineage>
</organism>
<evidence type="ECO:0000313" key="1">
    <source>
        <dbReference type="EMBL" id="CAG5104439.1"/>
    </source>
</evidence>
<gene>
    <name evidence="1" type="ORF">OKIOD_LOCUS10019</name>
</gene>
<sequence>MKILATALGTAATAQSLDDRGSVTAWVAIEDAYSSLYDAILSAYSDAFSCSYGEWETYSVEVRQISGSGDVEYVTKIGDTTLHSSRYSASALPAGLDLQVFVASDFNNAATNYGLRNFYYQTFDPCATRTDPCTDLASCTTVVDSCEFNPVDNVAKTVVSAAANYKVSADILCPDRNAWTNMVHLTSDPGAFDDTSYAGNRQFTVKKSPDAGSMEVSFHDPNWTNKRYYFRQLCTVGEWNTYSLEVNQVEGDPSTLRWIFRFDGTQSRVLDKAKLLIESIED</sequence>
<evidence type="ECO:0000313" key="2">
    <source>
        <dbReference type="Proteomes" id="UP001158576"/>
    </source>
</evidence>
<accession>A0ABN7SSK1</accession>
<reference evidence="1 2" key="1">
    <citation type="submission" date="2021-04" db="EMBL/GenBank/DDBJ databases">
        <authorList>
            <person name="Bliznina A."/>
        </authorList>
    </citation>
    <scope>NUCLEOTIDE SEQUENCE [LARGE SCALE GENOMIC DNA]</scope>
</reference>
<proteinExistence type="predicted"/>
<dbReference type="EMBL" id="OU015566">
    <property type="protein sequence ID" value="CAG5104439.1"/>
    <property type="molecule type" value="Genomic_DNA"/>
</dbReference>
<keyword evidence="2" id="KW-1185">Reference proteome</keyword>
<dbReference type="Proteomes" id="UP001158576">
    <property type="component" value="Chromosome 1"/>
</dbReference>
<protein>
    <submittedName>
        <fullName evidence="1">Oidioi.mRNA.OKI2018_I69.chr1.g1254.t1.cds</fullName>
    </submittedName>
</protein>